<proteinExistence type="predicted"/>
<dbReference type="EMBL" id="CCKQ01016072">
    <property type="protein sequence ID" value="CDW87937.1"/>
    <property type="molecule type" value="Genomic_DNA"/>
</dbReference>
<feature type="coiled-coil region" evidence="1">
    <location>
        <begin position="157"/>
        <end position="184"/>
    </location>
</feature>
<gene>
    <name evidence="3" type="primary">Contig1650.g1798</name>
    <name evidence="3" type="ORF">STYLEM_17052</name>
</gene>
<dbReference type="InParanoid" id="A0A078B419"/>
<accession>A0A078B419</accession>
<feature type="coiled-coil region" evidence="1">
    <location>
        <begin position="472"/>
        <end position="548"/>
    </location>
</feature>
<feature type="compositionally biased region" description="Low complexity" evidence="2">
    <location>
        <begin position="721"/>
        <end position="732"/>
    </location>
</feature>
<feature type="compositionally biased region" description="Basic and acidic residues" evidence="2">
    <location>
        <begin position="752"/>
        <end position="765"/>
    </location>
</feature>
<dbReference type="Proteomes" id="UP000039865">
    <property type="component" value="Unassembled WGS sequence"/>
</dbReference>
<protein>
    <submittedName>
        <fullName evidence="3">Uncharacterized protein</fullName>
    </submittedName>
</protein>
<reference evidence="3 4" key="1">
    <citation type="submission" date="2014-06" db="EMBL/GenBank/DDBJ databases">
        <authorList>
            <person name="Swart Estienne"/>
        </authorList>
    </citation>
    <scope>NUCLEOTIDE SEQUENCE [LARGE SCALE GENOMIC DNA]</scope>
    <source>
        <strain evidence="3 4">130c</strain>
    </source>
</reference>
<sequence>MTTFYDVLNQANDSVVSIRNWASNFIQQTTHREELLKQLINLYEYETIIYSSSKTQKDIEKENSIIENQDNFQYDTEVLIFDNENYENTILRMEQENNIARDRVVETRNMITRYERSTLKWMNICRESEITNNDINLRSTTLATSLNVEKQVQLMKLHQRQNQLRQLDQMISDYDKELEHIKDQEIDAQGRCFILKRRLQYLNQRKIEFGKKKAYWSEKLQYVQLKFFKLQKRFKQRGVTNFEQLQRILVDEVIPKVIQKQSLENQSKDYLQRIMDLQSLKGNLEKHLKDLKSKSNLQFQDSLVSQYQIRLDEMLDNNKRRIEHLADRLVVNMMDNISMLLPRVDPRLFYAGNLPEREKLTVIVIDINQGLSSTDDDNLDVKTGDLDVLEKNKPQKIRIYFNLTLGYESLYQVYKAYFTDNLPEDEQQKKISLMLRRKKTLRSIGMDMVKKQANIMINSKKSTDFEVYFHTKRQTDKMRKEMQSEIKEIQKQKNNAKLKDQFQEALRANIEKLQQKEIIKQEIQAQNNENMNKELKNLFAENQNIIDNPFIKKKWEAQNMYHYRNIQEKYRHLRQKLDKNNAIDFNVNNQESALTFQAQKMRQRQHWDRIIQGKQQKEVSSSLKIESNTKDDTSQNTKLSINYKSNSTARGSAAQADYQRQQIFACSSPFLQMVKNPSQCNLIKNTQIPQLKALTTRNSNLESIPDLKSQRIQIPLKQHQEQPSSQQQSKSPIRLKKSGTASKLTLPNIDHTPFDKVEKSERSESTLKNSTFQKNFAQLTNPYSQKFDFTSASIGSLTARSNQQHMIRLTERKTPVVSNGKMLYKVMVKDQKNKVIESLFSRKNNNQIKNNILSSDKQQEQIQLEDL</sequence>
<feature type="coiled-coil region" evidence="1">
    <location>
        <begin position="260"/>
        <end position="294"/>
    </location>
</feature>
<organism evidence="3 4">
    <name type="scientific">Stylonychia lemnae</name>
    <name type="common">Ciliate</name>
    <dbReference type="NCBI Taxonomy" id="5949"/>
    <lineage>
        <taxon>Eukaryota</taxon>
        <taxon>Sar</taxon>
        <taxon>Alveolata</taxon>
        <taxon>Ciliophora</taxon>
        <taxon>Intramacronucleata</taxon>
        <taxon>Spirotrichea</taxon>
        <taxon>Stichotrichia</taxon>
        <taxon>Sporadotrichida</taxon>
        <taxon>Oxytrichidae</taxon>
        <taxon>Stylonychinae</taxon>
        <taxon>Stylonychia</taxon>
    </lineage>
</organism>
<keyword evidence="1" id="KW-0175">Coiled coil</keyword>
<evidence type="ECO:0000256" key="2">
    <source>
        <dbReference type="SAM" id="MobiDB-lite"/>
    </source>
</evidence>
<evidence type="ECO:0000313" key="3">
    <source>
        <dbReference type="EMBL" id="CDW87937.1"/>
    </source>
</evidence>
<name>A0A078B419_STYLE</name>
<feature type="region of interest" description="Disordered" evidence="2">
    <location>
        <begin position="611"/>
        <end position="642"/>
    </location>
</feature>
<feature type="region of interest" description="Disordered" evidence="2">
    <location>
        <begin position="716"/>
        <end position="769"/>
    </location>
</feature>
<evidence type="ECO:0000313" key="4">
    <source>
        <dbReference type="Proteomes" id="UP000039865"/>
    </source>
</evidence>
<dbReference type="AlphaFoldDB" id="A0A078B419"/>
<evidence type="ECO:0000256" key="1">
    <source>
        <dbReference type="SAM" id="Coils"/>
    </source>
</evidence>
<keyword evidence="4" id="KW-1185">Reference proteome</keyword>